<comment type="caution">
    <text evidence="2">The sequence shown here is derived from an EMBL/GenBank/DDBJ whole genome shotgun (WGS) entry which is preliminary data.</text>
</comment>
<sequence length="86" mass="10168">MIIRVYINNRGVNMIKFKLDEVMFRKGFSPTDLSEATGIRWNSIDDMMKNRVKRVSIKNIEKIMEALELEEISQLIEYKKDPTSEK</sequence>
<dbReference type="GO" id="GO:0003677">
    <property type="term" value="F:DNA binding"/>
    <property type="evidence" value="ECO:0007669"/>
    <property type="project" value="InterPro"/>
</dbReference>
<dbReference type="InterPro" id="IPR010982">
    <property type="entry name" value="Lambda_DNA-bd_dom_sf"/>
</dbReference>
<dbReference type="InterPro" id="IPR001387">
    <property type="entry name" value="Cro/C1-type_HTH"/>
</dbReference>
<dbReference type="Proteomes" id="UP000215596">
    <property type="component" value="Unassembled WGS sequence"/>
</dbReference>
<feature type="domain" description="HTH cro/C1-type" evidence="1">
    <location>
        <begin position="25"/>
        <end position="75"/>
    </location>
</feature>
<accession>A0A268EI92</accession>
<protein>
    <recommendedName>
        <fullName evidence="1">HTH cro/C1-type domain-containing protein</fullName>
    </recommendedName>
</protein>
<evidence type="ECO:0000259" key="1">
    <source>
        <dbReference type="PROSITE" id="PS50943"/>
    </source>
</evidence>
<dbReference type="EMBL" id="NPBY01000074">
    <property type="protein sequence ID" value="PAD72843.1"/>
    <property type="molecule type" value="Genomic_DNA"/>
</dbReference>
<dbReference type="PROSITE" id="PS50943">
    <property type="entry name" value="HTH_CROC1"/>
    <property type="match status" value="1"/>
</dbReference>
<dbReference type="SUPFAM" id="SSF47413">
    <property type="entry name" value="lambda repressor-like DNA-binding domains"/>
    <property type="match status" value="1"/>
</dbReference>
<dbReference type="OrthoDB" id="9804186at2"/>
<dbReference type="Gene3D" id="1.10.260.40">
    <property type="entry name" value="lambda repressor-like DNA-binding domains"/>
    <property type="match status" value="1"/>
</dbReference>
<gene>
    <name evidence="2" type="ORF">CHH67_21285</name>
</gene>
<dbReference type="AlphaFoldDB" id="A0A268EI92"/>
<proteinExistence type="predicted"/>
<evidence type="ECO:0000313" key="3">
    <source>
        <dbReference type="Proteomes" id="UP000215596"/>
    </source>
</evidence>
<reference evidence="2 3" key="1">
    <citation type="submission" date="2017-07" db="EMBL/GenBank/DDBJ databases">
        <title>Isolation and whole genome analysis of endospore-forming bacteria from heroin.</title>
        <authorList>
            <person name="Kalinowski J."/>
            <person name="Ahrens B."/>
            <person name="Al-Dilaimi A."/>
            <person name="Winkler A."/>
            <person name="Wibberg D."/>
            <person name="Schleenbecker U."/>
            <person name="Ruckert C."/>
            <person name="Wolfel R."/>
            <person name="Grass G."/>
        </authorList>
    </citation>
    <scope>NUCLEOTIDE SEQUENCE [LARGE SCALE GENOMIC DNA]</scope>
    <source>
        <strain evidence="2 3">7537-G1</strain>
    </source>
</reference>
<name>A0A268EI92_9BACL</name>
<organism evidence="2 3">
    <name type="scientific">Paenibacillus campinasensis</name>
    <dbReference type="NCBI Taxonomy" id="66347"/>
    <lineage>
        <taxon>Bacteria</taxon>
        <taxon>Bacillati</taxon>
        <taxon>Bacillota</taxon>
        <taxon>Bacilli</taxon>
        <taxon>Bacillales</taxon>
        <taxon>Paenibacillaceae</taxon>
        <taxon>Paenibacillus</taxon>
    </lineage>
</organism>
<evidence type="ECO:0000313" key="2">
    <source>
        <dbReference type="EMBL" id="PAD72843.1"/>
    </source>
</evidence>
<dbReference type="Pfam" id="PF13443">
    <property type="entry name" value="HTH_26"/>
    <property type="match status" value="1"/>
</dbReference>